<evidence type="ECO:0000256" key="1">
    <source>
        <dbReference type="SAM" id="MobiDB-lite"/>
    </source>
</evidence>
<protein>
    <submittedName>
        <fullName evidence="2">Uncharacterized protein</fullName>
    </submittedName>
</protein>
<keyword evidence="3" id="KW-1185">Reference proteome</keyword>
<dbReference type="Proteomes" id="UP000266723">
    <property type="component" value="Unassembled WGS sequence"/>
</dbReference>
<organism evidence="2 3">
    <name type="scientific">Brassica cretica</name>
    <name type="common">Mustard</name>
    <dbReference type="NCBI Taxonomy" id="69181"/>
    <lineage>
        <taxon>Eukaryota</taxon>
        <taxon>Viridiplantae</taxon>
        <taxon>Streptophyta</taxon>
        <taxon>Embryophyta</taxon>
        <taxon>Tracheophyta</taxon>
        <taxon>Spermatophyta</taxon>
        <taxon>Magnoliopsida</taxon>
        <taxon>eudicotyledons</taxon>
        <taxon>Gunneridae</taxon>
        <taxon>Pentapetalae</taxon>
        <taxon>rosids</taxon>
        <taxon>malvids</taxon>
        <taxon>Brassicales</taxon>
        <taxon>Brassicaceae</taxon>
        <taxon>Brassiceae</taxon>
        <taxon>Brassica</taxon>
    </lineage>
</organism>
<reference evidence="2 3" key="1">
    <citation type="journal article" date="2020" name="BMC Genomics">
        <title>Intraspecific diversification of the crop wild relative Brassica cretica Lam. using demographic model selection.</title>
        <authorList>
            <person name="Kioukis A."/>
            <person name="Michalopoulou V.A."/>
            <person name="Briers L."/>
            <person name="Pirintsos S."/>
            <person name="Studholme D.J."/>
            <person name="Pavlidis P."/>
            <person name="Sarris P.F."/>
        </authorList>
    </citation>
    <scope>NUCLEOTIDE SEQUENCE [LARGE SCALE GENOMIC DNA]</scope>
    <source>
        <strain evidence="3">cv. PFS-1207/04</strain>
    </source>
</reference>
<feature type="region of interest" description="Disordered" evidence="1">
    <location>
        <begin position="247"/>
        <end position="284"/>
    </location>
</feature>
<name>A0ABQ7AXK1_BRACR</name>
<accession>A0ABQ7AXK1</accession>
<feature type="compositionally biased region" description="Polar residues" evidence="1">
    <location>
        <begin position="251"/>
        <end position="263"/>
    </location>
</feature>
<evidence type="ECO:0000313" key="2">
    <source>
        <dbReference type="EMBL" id="KAF3518811.1"/>
    </source>
</evidence>
<dbReference type="EMBL" id="QGKV02001556">
    <property type="protein sequence ID" value="KAF3518811.1"/>
    <property type="molecule type" value="Genomic_DNA"/>
</dbReference>
<comment type="caution">
    <text evidence="2">The sequence shown here is derived from an EMBL/GenBank/DDBJ whole genome shotgun (WGS) entry which is preliminary data.</text>
</comment>
<gene>
    <name evidence="2" type="ORF">DY000_02059032</name>
</gene>
<proteinExistence type="predicted"/>
<sequence length="284" mass="31833">MHRLYLIANDEAIEASYLIKFGLLGVGVLKPLNCSRDRAELELELVLISELAEESSSPPLMWPRSCRRNQMSSSELVILVTYLLLGTLRSRRKEETELLLVIFSQGKDRACYGGTCPALHHHTHDNNDNENGVEARALDERSVCLNASCSEDLLSLERVVKLMGWLLSCQEEIMNFTGRTLVKSSLVPNERLYRQGRELSSSHQPRNSKWTRQSRSLSIELVKVAALSPSKAQRLRLSVLCGRALSGRVSEPTSPADSRSFTGGSRLKQHHGFFTSEGTRRQAL</sequence>
<evidence type="ECO:0000313" key="3">
    <source>
        <dbReference type="Proteomes" id="UP000266723"/>
    </source>
</evidence>